<evidence type="ECO:0000256" key="4">
    <source>
        <dbReference type="ARBA" id="ARBA00023239"/>
    </source>
</evidence>
<sequence length="447" mass="48364">MTIADQQLRVDSTVDSLEAVTKLASSGLFSEYVVYERPDDCVFAAGVIGRIQLDTNEIRTMWNGESWRKEWSGSPAAVLDEAFATLPTEDTNAYGWIGFEFCAYSHGAAARLGHTQPLAHLIVPRIEVRFTDGGFTIVGGDATEQRSVFDLLATEPPRVPATGTIDIRTDPTAYRERVASAVAEIEQDLYQKVIISRRVDIDFEVDMAATYRLARPHNNPSRSFLLRLGGVEVAGFSPEIVASVDSAGCVTSEPLAGTRAFGRGSELDLAARTDLESDPKEIVEHAVSVRTSLAEIQTVTEPGTAVVSDFMEVVERGSVQHLASTVRGQLSPCRSHWDAFDALFPSVTASGIPKEPSIDAIFRLDGPARGLYSGAVVALTTGHSLDAALVLRAIYQEDGQAWLRSGAGIIAQSVPDREFEETCEKLGSIAKYVVRRTNASATGQDRP</sequence>
<dbReference type="SUPFAM" id="SSF56322">
    <property type="entry name" value="ADC synthase"/>
    <property type="match status" value="1"/>
</dbReference>
<keyword evidence="3" id="KW-0460">Magnesium</keyword>
<reference evidence="6 7" key="1">
    <citation type="submission" date="2019-05" db="EMBL/GenBank/DDBJ databases">
        <authorList>
            <person name="Lee S.D."/>
        </authorList>
    </citation>
    <scope>NUCLEOTIDE SEQUENCE [LARGE SCALE GENOMIC DNA]</scope>
    <source>
        <strain evidence="6 7">YC2-7</strain>
    </source>
</reference>
<evidence type="ECO:0000256" key="3">
    <source>
        <dbReference type="ARBA" id="ARBA00022842"/>
    </source>
</evidence>
<evidence type="ECO:0000256" key="1">
    <source>
        <dbReference type="ARBA" id="ARBA00001946"/>
    </source>
</evidence>
<dbReference type="InterPro" id="IPR015890">
    <property type="entry name" value="Chorismate_C"/>
</dbReference>
<protein>
    <submittedName>
        <fullName evidence="6">Salicylate synthase</fullName>
    </submittedName>
</protein>
<name>A0A848KGC8_9NOCA</name>
<feature type="domain" description="Chorismate-utilising enzyme C-terminal" evidence="5">
    <location>
        <begin position="172"/>
        <end position="425"/>
    </location>
</feature>
<keyword evidence="2" id="KW-0479">Metal-binding</keyword>
<keyword evidence="4" id="KW-0456">Lyase</keyword>
<dbReference type="InterPro" id="IPR019999">
    <property type="entry name" value="Anth_synth_I-like"/>
</dbReference>
<dbReference type="PANTHER" id="PTHR11236">
    <property type="entry name" value="AMINOBENZOATE/ANTHRANILATE SYNTHASE"/>
    <property type="match status" value="1"/>
</dbReference>
<dbReference type="InterPro" id="IPR005801">
    <property type="entry name" value="ADC_synthase"/>
</dbReference>
<dbReference type="GO" id="GO:0046872">
    <property type="term" value="F:metal ion binding"/>
    <property type="evidence" value="ECO:0007669"/>
    <property type="project" value="UniProtKB-KW"/>
</dbReference>
<evidence type="ECO:0000259" key="5">
    <source>
        <dbReference type="Pfam" id="PF00425"/>
    </source>
</evidence>
<dbReference type="AlphaFoldDB" id="A0A848KGC8"/>
<proteinExistence type="predicted"/>
<dbReference type="GO" id="GO:0016833">
    <property type="term" value="F:oxo-acid-lyase activity"/>
    <property type="evidence" value="ECO:0007669"/>
    <property type="project" value="InterPro"/>
</dbReference>
<keyword evidence="7" id="KW-1185">Reference proteome</keyword>
<dbReference type="PANTHER" id="PTHR11236:SF48">
    <property type="entry name" value="ISOCHORISMATE SYNTHASE MENF"/>
    <property type="match status" value="1"/>
</dbReference>
<comment type="caution">
    <text evidence="6">The sequence shown here is derived from an EMBL/GenBank/DDBJ whole genome shotgun (WGS) entry which is preliminary data.</text>
</comment>
<dbReference type="GO" id="GO:0000162">
    <property type="term" value="P:L-tryptophan biosynthetic process"/>
    <property type="evidence" value="ECO:0007669"/>
    <property type="project" value="TreeGrafter"/>
</dbReference>
<comment type="cofactor">
    <cofactor evidence="1">
        <name>Mg(2+)</name>
        <dbReference type="ChEBI" id="CHEBI:18420"/>
    </cofactor>
</comment>
<dbReference type="Gene3D" id="3.60.120.10">
    <property type="entry name" value="Anthranilate synthase"/>
    <property type="match status" value="1"/>
</dbReference>
<evidence type="ECO:0000313" key="7">
    <source>
        <dbReference type="Proteomes" id="UP000535543"/>
    </source>
</evidence>
<dbReference type="Proteomes" id="UP000535543">
    <property type="component" value="Unassembled WGS sequence"/>
</dbReference>
<dbReference type="NCBIfam" id="TIGR03494">
    <property type="entry name" value="salicyl_syn"/>
    <property type="match status" value="1"/>
</dbReference>
<reference evidence="6 7" key="2">
    <citation type="submission" date="2020-06" db="EMBL/GenBank/DDBJ databases">
        <title>Antribacter stalactiti gen. nov., sp. nov., a new member of the family Nacardiaceae isolated from a cave.</title>
        <authorList>
            <person name="Kim I.S."/>
        </authorList>
    </citation>
    <scope>NUCLEOTIDE SEQUENCE [LARGE SCALE GENOMIC DNA]</scope>
    <source>
        <strain evidence="6 7">YC2-7</strain>
    </source>
</reference>
<dbReference type="EMBL" id="VCQU01000003">
    <property type="protein sequence ID" value="NMN95270.1"/>
    <property type="molecule type" value="Genomic_DNA"/>
</dbReference>
<gene>
    <name evidence="6" type="ORF">FGL95_09525</name>
</gene>
<organism evidence="6 7">
    <name type="scientific">Antrihabitans stalactiti</name>
    <dbReference type="NCBI Taxonomy" id="2584121"/>
    <lineage>
        <taxon>Bacteria</taxon>
        <taxon>Bacillati</taxon>
        <taxon>Actinomycetota</taxon>
        <taxon>Actinomycetes</taxon>
        <taxon>Mycobacteriales</taxon>
        <taxon>Nocardiaceae</taxon>
        <taxon>Antrihabitans</taxon>
    </lineage>
</organism>
<dbReference type="Pfam" id="PF00425">
    <property type="entry name" value="Chorismate_bind"/>
    <property type="match status" value="1"/>
</dbReference>
<evidence type="ECO:0000313" key="6">
    <source>
        <dbReference type="EMBL" id="NMN95270.1"/>
    </source>
</evidence>
<dbReference type="RefSeq" id="WP_169586024.1">
    <property type="nucleotide sequence ID" value="NZ_VCQU01000003.1"/>
</dbReference>
<dbReference type="InterPro" id="IPR019996">
    <property type="entry name" value="Salicylate_synthase"/>
</dbReference>
<evidence type="ECO:0000256" key="2">
    <source>
        <dbReference type="ARBA" id="ARBA00022723"/>
    </source>
</evidence>
<dbReference type="GO" id="GO:0008909">
    <property type="term" value="F:isochorismate synthase activity"/>
    <property type="evidence" value="ECO:0007669"/>
    <property type="project" value="InterPro"/>
</dbReference>
<accession>A0A848KGC8</accession>